<proteinExistence type="predicted"/>
<dbReference type="InterPro" id="IPR011990">
    <property type="entry name" value="TPR-like_helical_dom_sf"/>
</dbReference>
<dbReference type="Proteomes" id="UP001162960">
    <property type="component" value="Chromosome"/>
</dbReference>
<dbReference type="Proteomes" id="UP000283616">
    <property type="component" value="Unassembled WGS sequence"/>
</dbReference>
<dbReference type="Proteomes" id="UP000440614">
    <property type="component" value="Unassembled WGS sequence"/>
</dbReference>
<dbReference type="AlphaFoldDB" id="A0A0P0FKX0"/>
<evidence type="ECO:0000313" key="7">
    <source>
        <dbReference type="EMBL" id="RHL52788.1"/>
    </source>
</evidence>
<evidence type="ECO:0000313" key="9">
    <source>
        <dbReference type="EMBL" id="UYU92172.1"/>
    </source>
</evidence>
<reference evidence="10 11" key="1">
    <citation type="submission" date="2018-08" db="EMBL/GenBank/DDBJ databases">
        <title>A genome reference for cultivated species of the human gut microbiota.</title>
        <authorList>
            <person name="Zou Y."/>
            <person name="Xue W."/>
            <person name="Luo G."/>
        </authorList>
    </citation>
    <scope>NUCLEOTIDE SEQUENCE [LARGE SCALE GENOMIC DNA]</scope>
    <source>
        <strain evidence="7 10">AF37-12</strain>
        <strain evidence="6 11">AM30-26</strain>
    </source>
</reference>
<dbReference type="EMBL" id="WCRY01000008">
    <property type="protein sequence ID" value="KAB4482894.1"/>
    <property type="molecule type" value="Genomic_DNA"/>
</dbReference>
<evidence type="ECO:0000313" key="6">
    <source>
        <dbReference type="EMBL" id="RHD88384.1"/>
    </source>
</evidence>
<dbReference type="EMBL" id="CP083680">
    <property type="protein sequence ID" value="UYU65742.1"/>
    <property type="molecule type" value="Genomic_DNA"/>
</dbReference>
<dbReference type="Proteomes" id="UP001217776">
    <property type="component" value="Unassembled WGS sequence"/>
</dbReference>
<dbReference type="Proteomes" id="UP000436858">
    <property type="component" value="Unassembled WGS sequence"/>
</dbReference>
<protein>
    <submittedName>
        <fullName evidence="2">RagB/SusD family nutrient uptake outer membrane protein</fullName>
    </submittedName>
</protein>
<dbReference type="DNASU" id="1073284"/>
<dbReference type="EMBL" id="CP083685">
    <property type="protein sequence ID" value="UYU92172.1"/>
    <property type="molecule type" value="Genomic_DNA"/>
</dbReference>
<reference evidence="5" key="4">
    <citation type="submission" date="2022-10" db="EMBL/GenBank/DDBJ databases">
        <title>Human gut microbiome strain richness.</title>
        <authorList>
            <person name="Chen-Liaw A."/>
        </authorList>
    </citation>
    <scope>NUCLEOTIDE SEQUENCE</scope>
    <source>
        <strain evidence="5">1001283st1_A3_1001283B150304_161114</strain>
    </source>
</reference>
<dbReference type="EMBL" id="QSJP01000008">
    <property type="protein sequence ID" value="RHD88384.1"/>
    <property type="molecule type" value="Genomic_DNA"/>
</dbReference>
<evidence type="ECO:0000259" key="1">
    <source>
        <dbReference type="Pfam" id="PF14322"/>
    </source>
</evidence>
<evidence type="ECO:0000313" key="10">
    <source>
        <dbReference type="Proteomes" id="UP000283616"/>
    </source>
</evidence>
<evidence type="ECO:0000313" key="8">
    <source>
        <dbReference type="EMBL" id="UYU65742.1"/>
    </source>
</evidence>
<dbReference type="KEGG" id="btho:Btheta7330_05062"/>
<sequence length="517" mass="59341">MRRNQLYIPLFIATLAIVGSSCNDFLDELPDNRTELNSEQKIAKMLVSAYPEGSANELFELYSDNTDDNSARYSYYKLSEEECYNWKDTQEEYQDTPTNLWETHYIAIASANMALEEIEKRGNPESLMPQRGEALVCRAYNHFVLANIFCNAYNTHASQELGIPYMTKVETTVQPQYGRGTLQETYEKIEKDLLDGMALISDDSYSVPKYHFTRKAAYAFAARFYLYYMKPDFSNCDEVIKYADRVLGSDPAAELRDWEALGKLSANDNVQPDAYIASTSKANLLIGSTVSNWGIILSNYMTGKRYLHNKLIASYETSRSSGLWGIPDRMYMQPFTTSGYECSMLRKGGYYAGDYLYYMPVIFSTDETLLCRAEAYTLKKNYPMAAADLTTWEKAYTSNKQTLTPGMINEYYDKMDYYNPTQNPTPKKKLQPDFTIESGIQENFIHCILHMRRIATLHEGLRWPDIKRYGIVIYRRSIANNNIVVTDEMPVNDARRAMQIPKSVVLAGMQPNPRTEN</sequence>
<feature type="domain" description="SusD-like N-terminal" evidence="1">
    <location>
        <begin position="24"/>
        <end position="226"/>
    </location>
</feature>
<reference evidence="8 15" key="3">
    <citation type="submission" date="2021-06" db="EMBL/GenBank/DDBJ databases">
        <title>Interrogation of the integrated mobile genetic elements in gut-associated Bacteroides with a consensus prediction approach.</title>
        <authorList>
            <person name="Campbell D.E."/>
            <person name="Leigh J.R."/>
            <person name="Kim T."/>
            <person name="England W."/>
            <person name="Whitaker R.J."/>
            <person name="Degnan P.H."/>
        </authorList>
    </citation>
    <scope>NUCLEOTIDE SEQUENCE</scope>
    <source>
        <strain evidence="9">VPI-3443</strain>
        <strain evidence="8 15">WAL8669</strain>
    </source>
</reference>
<dbReference type="OMA" id="WETHYIA"/>
<dbReference type="RefSeq" id="WP_008767465.1">
    <property type="nucleotide sequence ID" value="NZ_BAABXH010000001.1"/>
</dbReference>
<reference evidence="12 13" key="2">
    <citation type="journal article" date="2019" name="Nat. Med.">
        <title>A library of human gut bacterial isolates paired with longitudinal multiomics data enables mechanistic microbiome research.</title>
        <authorList>
            <person name="Poyet M."/>
            <person name="Groussin M."/>
            <person name="Gibbons S.M."/>
            <person name="Avila-Pacheco J."/>
            <person name="Jiang X."/>
            <person name="Kearney S.M."/>
            <person name="Perrotta A.R."/>
            <person name="Berdy B."/>
            <person name="Zhao S."/>
            <person name="Lieberman T.D."/>
            <person name="Swanson P.K."/>
            <person name="Smith M."/>
            <person name="Roesemann S."/>
            <person name="Alexander J.E."/>
            <person name="Rich S.A."/>
            <person name="Livny J."/>
            <person name="Vlamakis H."/>
            <person name="Clish C."/>
            <person name="Bullock K."/>
            <person name="Deik A."/>
            <person name="Scott J."/>
            <person name="Pierce K.A."/>
            <person name="Xavier R.J."/>
            <person name="Alm E.J."/>
        </authorList>
    </citation>
    <scope>NUCLEOTIDE SEQUENCE [LARGE SCALE GENOMIC DNA]</scope>
    <source>
        <strain evidence="4 12">BIOML-A162</strain>
        <strain evidence="3 14">BIOML-A165</strain>
        <strain evidence="2 13">BIOML-A188</strain>
    </source>
</reference>
<accession>C6IJ91</accession>
<dbReference type="Gene3D" id="1.25.40.390">
    <property type="match status" value="1"/>
</dbReference>
<dbReference type="EMBL" id="QROV01000045">
    <property type="protein sequence ID" value="RHL52788.1"/>
    <property type="molecule type" value="Genomic_DNA"/>
</dbReference>
<evidence type="ECO:0000313" key="15">
    <source>
        <dbReference type="Proteomes" id="UP001156218"/>
    </source>
</evidence>
<evidence type="ECO:0000313" key="11">
    <source>
        <dbReference type="Proteomes" id="UP000284785"/>
    </source>
</evidence>
<dbReference type="Pfam" id="PF14322">
    <property type="entry name" value="SusD-like_3"/>
    <property type="match status" value="1"/>
</dbReference>
<dbReference type="PROSITE" id="PS51257">
    <property type="entry name" value="PROKAR_LIPOPROTEIN"/>
    <property type="match status" value="1"/>
</dbReference>
<evidence type="ECO:0000313" key="12">
    <source>
        <dbReference type="Proteomes" id="UP000436858"/>
    </source>
</evidence>
<dbReference type="EMBL" id="WCSB01000015">
    <property type="protein sequence ID" value="KAB4450503.1"/>
    <property type="molecule type" value="Genomic_DNA"/>
</dbReference>
<dbReference type="EMBL" id="WCSY01000002">
    <property type="protein sequence ID" value="KAB4315497.1"/>
    <property type="molecule type" value="Genomic_DNA"/>
</dbReference>
<evidence type="ECO:0000313" key="3">
    <source>
        <dbReference type="EMBL" id="KAB4450503.1"/>
    </source>
</evidence>
<accession>A0A0P0FKX0</accession>
<evidence type="ECO:0000313" key="14">
    <source>
        <dbReference type="Proteomes" id="UP000460317"/>
    </source>
</evidence>
<dbReference type="EMBL" id="JAQNVG010000002">
    <property type="protein sequence ID" value="MDC2234361.1"/>
    <property type="molecule type" value="Genomic_DNA"/>
</dbReference>
<name>A0A0P0FKX0_BACT4</name>
<organism evidence="2 13">
    <name type="scientific">Bacteroides thetaiotaomicron</name>
    <dbReference type="NCBI Taxonomy" id="818"/>
    <lineage>
        <taxon>Bacteria</taxon>
        <taxon>Pseudomonadati</taxon>
        <taxon>Bacteroidota</taxon>
        <taxon>Bacteroidia</taxon>
        <taxon>Bacteroidales</taxon>
        <taxon>Bacteroidaceae</taxon>
        <taxon>Bacteroides</taxon>
    </lineage>
</organism>
<dbReference type="Proteomes" id="UP000460317">
    <property type="component" value="Unassembled WGS sequence"/>
</dbReference>
<gene>
    <name evidence="7" type="ORF">DW011_24040</name>
    <name evidence="6" type="ORF">DW780_11530</name>
    <name evidence="4" type="ORF">GAN91_09760</name>
    <name evidence="3" type="ORF">GAN93_16275</name>
    <name evidence="2" type="ORF">GAO51_02590</name>
    <name evidence="8" type="ORF">KQP68_19530</name>
    <name evidence="9" type="ORF">KQP74_05945</name>
    <name evidence="5" type="ORF">PO127_01205</name>
</gene>
<dbReference type="Proteomes" id="UP000284785">
    <property type="component" value="Unassembled WGS sequence"/>
</dbReference>
<dbReference type="Proteomes" id="UP001156218">
    <property type="component" value="Chromosome"/>
</dbReference>
<evidence type="ECO:0000313" key="13">
    <source>
        <dbReference type="Proteomes" id="UP000440614"/>
    </source>
</evidence>
<evidence type="ECO:0000313" key="4">
    <source>
        <dbReference type="EMBL" id="KAB4482894.1"/>
    </source>
</evidence>
<evidence type="ECO:0000313" key="5">
    <source>
        <dbReference type="EMBL" id="MDC2234361.1"/>
    </source>
</evidence>
<dbReference type="GeneID" id="60924421"/>
<evidence type="ECO:0000313" key="2">
    <source>
        <dbReference type="EMBL" id="KAB4315497.1"/>
    </source>
</evidence>
<dbReference type="SUPFAM" id="SSF48452">
    <property type="entry name" value="TPR-like"/>
    <property type="match status" value="1"/>
</dbReference>
<dbReference type="InterPro" id="IPR033985">
    <property type="entry name" value="SusD-like_N"/>
</dbReference>